<dbReference type="PROSITE" id="PS00598">
    <property type="entry name" value="CHROMO_1"/>
    <property type="match status" value="1"/>
</dbReference>
<dbReference type="PANTHER" id="PTHR24189">
    <property type="entry name" value="MYOTROPHIN"/>
    <property type="match status" value="1"/>
</dbReference>
<dbReference type="Pfam" id="PF00385">
    <property type="entry name" value="Chromo"/>
    <property type="match status" value="1"/>
</dbReference>
<protein>
    <submittedName>
        <fullName evidence="8">(pine wood nematode) hypothetical protein</fullName>
    </submittedName>
</protein>
<feature type="compositionally biased region" description="Basic and acidic residues" evidence="6">
    <location>
        <begin position="159"/>
        <end position="191"/>
    </location>
</feature>
<dbReference type="GO" id="GO:0005634">
    <property type="term" value="C:nucleus"/>
    <property type="evidence" value="ECO:0007669"/>
    <property type="project" value="UniProtKB-SubCell"/>
</dbReference>
<evidence type="ECO:0000256" key="5">
    <source>
        <dbReference type="PROSITE-ProRule" id="PRU00023"/>
    </source>
</evidence>
<feature type="domain" description="Chromo" evidence="7">
    <location>
        <begin position="33"/>
        <end position="94"/>
    </location>
</feature>
<feature type="region of interest" description="Disordered" evidence="6">
    <location>
        <begin position="1"/>
        <end position="30"/>
    </location>
</feature>
<feature type="compositionally biased region" description="Basic residues" evidence="6">
    <location>
        <begin position="93"/>
        <end position="104"/>
    </location>
</feature>
<dbReference type="InterPro" id="IPR050745">
    <property type="entry name" value="Multifunctional_regulatory"/>
</dbReference>
<accession>A0A1I7RVN8</accession>
<comment type="subcellular location">
    <subcellularLocation>
        <location evidence="1">Nucleus</location>
    </subcellularLocation>
</comment>
<feature type="region of interest" description="Disordered" evidence="6">
    <location>
        <begin position="376"/>
        <end position="395"/>
    </location>
</feature>
<proteinExistence type="predicted"/>
<dbReference type="SMART" id="SM00298">
    <property type="entry name" value="CHROMO"/>
    <property type="match status" value="1"/>
</dbReference>
<dbReference type="AlphaFoldDB" id="A0A1I7RVN8"/>
<evidence type="ECO:0000313" key="8">
    <source>
        <dbReference type="EMBL" id="CAD5208549.1"/>
    </source>
</evidence>
<dbReference type="SMART" id="SM00248">
    <property type="entry name" value="ANK"/>
    <property type="match status" value="3"/>
</dbReference>
<evidence type="ECO:0000259" key="7">
    <source>
        <dbReference type="PROSITE" id="PS50013"/>
    </source>
</evidence>
<evidence type="ECO:0000313" key="9">
    <source>
        <dbReference type="Proteomes" id="UP000095284"/>
    </source>
</evidence>
<dbReference type="Proteomes" id="UP000659654">
    <property type="component" value="Unassembled WGS sequence"/>
</dbReference>
<dbReference type="InterPro" id="IPR016197">
    <property type="entry name" value="Chromo-like_dom_sf"/>
</dbReference>
<evidence type="ECO:0000256" key="4">
    <source>
        <dbReference type="ARBA" id="ARBA00023242"/>
    </source>
</evidence>
<dbReference type="InterPro" id="IPR023779">
    <property type="entry name" value="Chromodomain_CS"/>
</dbReference>
<reference evidence="11" key="1">
    <citation type="submission" date="2016-11" db="UniProtKB">
        <authorList>
            <consortium name="WormBaseParasite"/>
        </authorList>
    </citation>
    <scope>IDENTIFICATION</scope>
</reference>
<dbReference type="InterPro" id="IPR000953">
    <property type="entry name" value="Chromo/chromo_shadow_dom"/>
</dbReference>
<dbReference type="SMR" id="A0A1I7RVN8"/>
<dbReference type="Proteomes" id="UP000582659">
    <property type="component" value="Unassembled WGS sequence"/>
</dbReference>
<dbReference type="Proteomes" id="UP000095284">
    <property type="component" value="Unplaced"/>
</dbReference>
<feature type="compositionally biased region" description="Low complexity" evidence="6">
    <location>
        <begin position="111"/>
        <end position="122"/>
    </location>
</feature>
<dbReference type="InterPro" id="IPR036770">
    <property type="entry name" value="Ankyrin_rpt-contain_sf"/>
</dbReference>
<dbReference type="Pfam" id="PF12796">
    <property type="entry name" value="Ank_2"/>
    <property type="match status" value="1"/>
</dbReference>
<dbReference type="PROSITE" id="PS50088">
    <property type="entry name" value="ANK_REPEAT"/>
    <property type="match status" value="2"/>
</dbReference>
<dbReference type="OrthoDB" id="5873356at2759"/>
<feature type="compositionally biased region" description="Polar residues" evidence="6">
    <location>
        <begin position="193"/>
        <end position="214"/>
    </location>
</feature>
<dbReference type="Gene3D" id="1.25.40.20">
    <property type="entry name" value="Ankyrin repeat-containing domain"/>
    <property type="match status" value="1"/>
</dbReference>
<dbReference type="CDD" id="cd00024">
    <property type="entry name" value="CD_CSD"/>
    <property type="match status" value="1"/>
</dbReference>
<evidence type="ECO:0000256" key="2">
    <source>
        <dbReference type="ARBA" id="ARBA00022737"/>
    </source>
</evidence>
<dbReference type="eggNOG" id="KOG1911">
    <property type="taxonomic scope" value="Eukaryota"/>
</dbReference>
<evidence type="ECO:0000256" key="3">
    <source>
        <dbReference type="ARBA" id="ARBA00023043"/>
    </source>
</evidence>
<sequence length="741" mass="83336">MSAEVEKANGSGEGQENSKDSDSDTEVSTDDVYEIQKIVGHKFEGRKVLFRIRWVGYGPGDDTWEPEGNLLGSTSVEMVDEYKKRYGLDKKTSKPKQRAPKPAKKIQNAILSDSDFDLSQSSKQNQPQTSSRKERTSSPEDDEDVEMNLTDDTGWFGVKPDESHRDLKNLFVTDRKLTQTEKLLTDIHDSGANRMTRSQIRELLNSSTASTVSPVKQPKKRRTERAEHFRRSASPEKSTEANERKRKLDEEDDEVKAKKARKESKEVAELPSEGQKKVKKEKRSKSEDGNDSKKHEKSHKSSKNGRPDEEKRKKSKIEKLERKAEKEHRNGAEPGAPKPTAHDSVKDAAVPIIKTKVVTSEKKNNFFFNYRIPTKGPEKLPSTSNGDFKKPRDPVPQGVAVTYGSQKLYINDGSNVASVLNELPKENDPIEMDQKAFNEAVLSGKLRLARSALLFPNSKIDLNWKDEDGSTLLHKLAESVCDPQHNPDDMIDLLINSGADPNIVDKKRGQTPLHVACSSRRNCHIIKLLRLSVNLDAVDANGETALGMVMKNLPVEITKMFLMAGADYFPVFRPRNGFTKAQMKPVLQYADKLQMVMDKIRDSMIKNASRFHTYCNVYQTGLFGREEIEFKFYNGESPAPNPGENRYTIVMCAIGRNVNGKTSASISVPCPIIELSINGRILERISPMVNFVYGSPALIEDCVHTVKMKLFKQNTPDLLFFQVITIYRTTNSNPESAKANV</sequence>
<dbReference type="SUPFAM" id="SSF48403">
    <property type="entry name" value="Ankyrin repeat"/>
    <property type="match status" value="1"/>
</dbReference>
<keyword evidence="10" id="KW-1185">Reference proteome</keyword>
<dbReference type="WBParaSite" id="BXY_0480000.1">
    <property type="protein sequence ID" value="BXY_0480000.1"/>
    <property type="gene ID" value="BXY_0480000"/>
</dbReference>
<keyword evidence="4" id="KW-0539">Nucleus</keyword>
<dbReference type="InterPro" id="IPR002110">
    <property type="entry name" value="Ankyrin_rpt"/>
</dbReference>
<dbReference type="InterPro" id="IPR023780">
    <property type="entry name" value="Chromo_domain"/>
</dbReference>
<feature type="repeat" description="ANK" evidence="5">
    <location>
        <begin position="508"/>
        <end position="540"/>
    </location>
</feature>
<dbReference type="EMBL" id="CAJFDI010000001">
    <property type="protein sequence ID" value="CAD5208549.1"/>
    <property type="molecule type" value="Genomic_DNA"/>
</dbReference>
<reference evidence="8" key="2">
    <citation type="submission" date="2020-09" db="EMBL/GenBank/DDBJ databases">
        <authorList>
            <person name="Kikuchi T."/>
        </authorList>
    </citation>
    <scope>NUCLEOTIDE SEQUENCE</scope>
    <source>
        <strain evidence="8">Ka4C1</strain>
    </source>
</reference>
<evidence type="ECO:0000313" key="10">
    <source>
        <dbReference type="Proteomes" id="UP000659654"/>
    </source>
</evidence>
<keyword evidence="2" id="KW-0677">Repeat</keyword>
<organism evidence="9 11">
    <name type="scientific">Bursaphelenchus xylophilus</name>
    <name type="common">Pinewood nematode worm</name>
    <name type="synonym">Aphelenchoides xylophilus</name>
    <dbReference type="NCBI Taxonomy" id="6326"/>
    <lineage>
        <taxon>Eukaryota</taxon>
        <taxon>Metazoa</taxon>
        <taxon>Ecdysozoa</taxon>
        <taxon>Nematoda</taxon>
        <taxon>Chromadorea</taxon>
        <taxon>Rhabditida</taxon>
        <taxon>Tylenchina</taxon>
        <taxon>Tylenchomorpha</taxon>
        <taxon>Aphelenchoidea</taxon>
        <taxon>Aphelenchoididae</taxon>
        <taxon>Bursaphelenchus</taxon>
    </lineage>
</organism>
<dbReference type="SUPFAM" id="SSF54160">
    <property type="entry name" value="Chromo domain-like"/>
    <property type="match status" value="1"/>
</dbReference>
<dbReference type="PANTHER" id="PTHR24189:SF50">
    <property type="entry name" value="ANKYRIN REPEAT AND SOCS BOX PROTEIN 2"/>
    <property type="match status" value="1"/>
</dbReference>
<feature type="compositionally biased region" description="Basic and acidic residues" evidence="6">
    <location>
        <begin position="284"/>
        <end position="294"/>
    </location>
</feature>
<name>A0A1I7RVN8_BURXY</name>
<dbReference type="EMBL" id="CAJFCV020000001">
    <property type="protein sequence ID" value="CAG9081941.1"/>
    <property type="molecule type" value="Genomic_DNA"/>
</dbReference>
<gene>
    <name evidence="8" type="ORF">BXYJ_LOCUS785</name>
</gene>
<keyword evidence="3 5" id="KW-0040">ANK repeat</keyword>
<evidence type="ECO:0000256" key="6">
    <source>
        <dbReference type="SAM" id="MobiDB-lite"/>
    </source>
</evidence>
<dbReference type="PROSITE" id="PS50013">
    <property type="entry name" value="CHROMO_2"/>
    <property type="match status" value="1"/>
</dbReference>
<feature type="repeat" description="ANK" evidence="5">
    <location>
        <begin position="468"/>
        <end position="506"/>
    </location>
</feature>
<feature type="region of interest" description="Disordered" evidence="6">
    <location>
        <begin position="85"/>
        <end position="347"/>
    </location>
</feature>
<dbReference type="Gene3D" id="2.40.50.40">
    <property type="match status" value="1"/>
</dbReference>
<evidence type="ECO:0000256" key="1">
    <source>
        <dbReference type="ARBA" id="ARBA00004123"/>
    </source>
</evidence>
<feature type="compositionally biased region" description="Basic and acidic residues" evidence="6">
    <location>
        <begin position="305"/>
        <end position="331"/>
    </location>
</feature>
<feature type="compositionally biased region" description="Basic and acidic residues" evidence="6">
    <location>
        <begin position="224"/>
        <end position="249"/>
    </location>
</feature>
<evidence type="ECO:0000313" key="11">
    <source>
        <dbReference type="WBParaSite" id="BXY_0480000.1"/>
    </source>
</evidence>